<dbReference type="Pfam" id="PF12419">
    <property type="entry name" value="DUF3670"/>
    <property type="match status" value="1"/>
</dbReference>
<dbReference type="InterPro" id="IPR049730">
    <property type="entry name" value="SNF2/RAD54-like_C"/>
</dbReference>
<dbReference type="GO" id="GO:0016787">
    <property type="term" value="F:hydrolase activity"/>
    <property type="evidence" value="ECO:0007669"/>
    <property type="project" value="UniProtKB-KW"/>
</dbReference>
<accession>A0A8J3Z5D2</accession>
<evidence type="ECO:0000259" key="2">
    <source>
        <dbReference type="PROSITE" id="PS51192"/>
    </source>
</evidence>
<reference evidence="4" key="1">
    <citation type="submission" date="2021-01" db="EMBL/GenBank/DDBJ databases">
        <title>Whole genome shotgun sequence of Virgisporangium aurantiacum NBRC 16421.</title>
        <authorList>
            <person name="Komaki H."/>
            <person name="Tamura T."/>
        </authorList>
    </citation>
    <scope>NUCLEOTIDE SEQUENCE</scope>
    <source>
        <strain evidence="4">NBRC 16421</strain>
    </source>
</reference>
<dbReference type="CDD" id="cd18793">
    <property type="entry name" value="SF2_C_SNF"/>
    <property type="match status" value="1"/>
</dbReference>
<dbReference type="InterPro" id="IPR000330">
    <property type="entry name" value="SNF2_N"/>
</dbReference>
<keyword evidence="1" id="KW-0378">Hydrolase</keyword>
<dbReference type="Proteomes" id="UP000612585">
    <property type="component" value="Unassembled WGS sequence"/>
</dbReference>
<dbReference type="InterPro" id="IPR022138">
    <property type="entry name" value="DUF3670"/>
</dbReference>
<feature type="domain" description="Helicase ATP-binding" evidence="2">
    <location>
        <begin position="516"/>
        <end position="672"/>
    </location>
</feature>
<dbReference type="AlphaFoldDB" id="A0A8J3Z5D2"/>
<dbReference type="PROSITE" id="PS51194">
    <property type="entry name" value="HELICASE_CTER"/>
    <property type="match status" value="1"/>
</dbReference>
<evidence type="ECO:0000313" key="4">
    <source>
        <dbReference type="EMBL" id="GIJ57736.1"/>
    </source>
</evidence>
<evidence type="ECO:0000259" key="3">
    <source>
        <dbReference type="PROSITE" id="PS51194"/>
    </source>
</evidence>
<dbReference type="FunFam" id="3.40.50.10810:FF:000031">
    <property type="entry name" value="Helicase, SNF2/RAD54 family"/>
    <property type="match status" value="1"/>
</dbReference>
<dbReference type="CDD" id="cd18012">
    <property type="entry name" value="DEXQc_arch_SWI2_SNF2"/>
    <property type="match status" value="1"/>
</dbReference>
<dbReference type="Gene3D" id="3.40.50.300">
    <property type="entry name" value="P-loop containing nucleotide triphosphate hydrolases"/>
    <property type="match status" value="1"/>
</dbReference>
<dbReference type="PANTHER" id="PTHR45629">
    <property type="entry name" value="SNF2/RAD54 FAMILY MEMBER"/>
    <property type="match status" value="1"/>
</dbReference>
<dbReference type="GO" id="GO:0005524">
    <property type="term" value="F:ATP binding"/>
    <property type="evidence" value="ECO:0007669"/>
    <property type="project" value="InterPro"/>
</dbReference>
<gene>
    <name evidence="4" type="primary">helZ_2</name>
    <name evidence="4" type="ORF">Vau01_052520</name>
</gene>
<keyword evidence="4" id="KW-0547">Nucleotide-binding</keyword>
<dbReference type="InterPro" id="IPR038718">
    <property type="entry name" value="SNF2-like_sf"/>
</dbReference>
<keyword evidence="5" id="KW-1185">Reference proteome</keyword>
<organism evidence="4 5">
    <name type="scientific">Virgisporangium aurantiacum</name>
    <dbReference type="NCBI Taxonomy" id="175570"/>
    <lineage>
        <taxon>Bacteria</taxon>
        <taxon>Bacillati</taxon>
        <taxon>Actinomycetota</taxon>
        <taxon>Actinomycetes</taxon>
        <taxon>Micromonosporales</taxon>
        <taxon>Micromonosporaceae</taxon>
        <taxon>Virgisporangium</taxon>
    </lineage>
</organism>
<comment type="caution">
    <text evidence="4">The sequence shown here is derived from an EMBL/GenBank/DDBJ whole genome shotgun (WGS) entry which is preliminary data.</text>
</comment>
<keyword evidence="4" id="KW-0067">ATP-binding</keyword>
<name>A0A8J3Z5D2_9ACTN</name>
<dbReference type="InterPro" id="IPR027417">
    <property type="entry name" value="P-loop_NTPase"/>
</dbReference>
<keyword evidence="4" id="KW-0347">Helicase</keyword>
<sequence length="973" mass="104175">MESQPGVLQATFWPGGRVPSDGHLALWGVDDLVEAAAMVMLPAGEPARLPTVLPASARARRRVVPAEVPARVVPVGTAVRALAALPLDWPAWLRPGDSVLAWSVAAKLALEFVAGGQLVPTLRPGGPGNAIAEWRIANTGDGRIAALAAALPPAAHALRRDEDDSTVWSGPDLLTAFFDAVADSCARSPASGRSSAKRQEWLVALTGADPVVDAATDSRIEDVARWAAPLVDAAGGGDARLCVRLATPPAAVAANDPQTPWPLKYHLTTADDPSLMVPALQVWEGQTALRRSSGDPQETLVRGLAEAARLFPPLDASLSERRPVGLDLTPEQAAEFLTHGASALSAAGLGVVLPAELTAAGARRLRARLRVGQPVSDPGAGIVEGGLSSDGLRQFRWEAAIGDDALSPEEFAEIVALKQPLVLWKGQWVRLDADDLPKLVDLVGRSGELTGVEALSVALAGEHHTAEFGPVDVVTDGPLRDLVDRLRGAGQVTEPYLRDIHATLRDYQHRGVAWLQSMAALGFGAVLADDMGLGKTLQTIALLAGRDGDRPHLVVCPTSVVGNWERELARFAPYLPVIRHHGPDRPATIEEFKPGDVTVTSYGLLRRDAALLTAVDWDVVALDEAQQIKNQAAQTARLARQLPARARVALTGTPVENRLSELWSIMDFANPGLLGPFTRFRERYAVPVERWRDPDATARLRRTVAPFMLRRVKSDPAIAADLPPKIESVIACSLTREQATLYQAAVTALLDEQNLGQGIARQGRVLKLLTALKQICNHPAQYLGQSGPVLGRSGKLARATEMLAEVVDSGERAIVFTQYREMGDLLAKHLGTALRLPKVPFLHGGVNRAARDAMVAAFQTDDSAPPLLLISLKAGGTGLNLTRATHVLHYDRWWNPAVEDQATDRAYRIGQTRTVNVHKLVTAGTLEERISTLLEQKRSLADAVVGAGETWLATLDDADLRALVSLSTENVED</sequence>
<feature type="domain" description="Helicase C-terminal" evidence="3">
    <location>
        <begin position="798"/>
        <end position="956"/>
    </location>
</feature>
<evidence type="ECO:0000256" key="1">
    <source>
        <dbReference type="ARBA" id="ARBA00022801"/>
    </source>
</evidence>
<dbReference type="Pfam" id="PF00271">
    <property type="entry name" value="Helicase_C"/>
    <property type="match status" value="1"/>
</dbReference>
<dbReference type="InterPro" id="IPR050496">
    <property type="entry name" value="SNF2_RAD54_helicase_repair"/>
</dbReference>
<dbReference type="GO" id="GO:0004386">
    <property type="term" value="F:helicase activity"/>
    <property type="evidence" value="ECO:0007669"/>
    <property type="project" value="UniProtKB-KW"/>
</dbReference>
<dbReference type="SMART" id="SM00487">
    <property type="entry name" value="DEXDc"/>
    <property type="match status" value="1"/>
</dbReference>
<dbReference type="SMART" id="SM00490">
    <property type="entry name" value="HELICc"/>
    <property type="match status" value="1"/>
</dbReference>
<dbReference type="SUPFAM" id="SSF52540">
    <property type="entry name" value="P-loop containing nucleoside triphosphate hydrolases"/>
    <property type="match status" value="2"/>
</dbReference>
<evidence type="ECO:0000313" key="5">
    <source>
        <dbReference type="Proteomes" id="UP000612585"/>
    </source>
</evidence>
<dbReference type="Gene3D" id="3.40.50.10810">
    <property type="entry name" value="Tandem AAA-ATPase domain"/>
    <property type="match status" value="1"/>
</dbReference>
<dbReference type="EMBL" id="BOPG01000033">
    <property type="protein sequence ID" value="GIJ57736.1"/>
    <property type="molecule type" value="Genomic_DNA"/>
</dbReference>
<dbReference type="PANTHER" id="PTHR45629:SF7">
    <property type="entry name" value="DNA EXCISION REPAIR PROTEIN ERCC-6-RELATED"/>
    <property type="match status" value="1"/>
</dbReference>
<dbReference type="RefSeq" id="WP_203997340.1">
    <property type="nucleotide sequence ID" value="NZ_BOPG01000033.1"/>
</dbReference>
<dbReference type="GO" id="GO:0015616">
    <property type="term" value="F:DNA translocase activity"/>
    <property type="evidence" value="ECO:0007669"/>
    <property type="project" value="TreeGrafter"/>
</dbReference>
<dbReference type="FunFam" id="3.40.50.300:FF:000533">
    <property type="entry name" value="Helicase, Snf2 family"/>
    <property type="match status" value="1"/>
</dbReference>
<dbReference type="InterPro" id="IPR014001">
    <property type="entry name" value="Helicase_ATP-bd"/>
</dbReference>
<dbReference type="Pfam" id="PF00176">
    <property type="entry name" value="SNF2-rel_dom"/>
    <property type="match status" value="1"/>
</dbReference>
<proteinExistence type="predicted"/>
<dbReference type="PROSITE" id="PS51192">
    <property type="entry name" value="HELICASE_ATP_BIND_1"/>
    <property type="match status" value="1"/>
</dbReference>
<protein>
    <submittedName>
        <fullName evidence="4">Helicase HelZ</fullName>
    </submittedName>
</protein>
<dbReference type="InterPro" id="IPR001650">
    <property type="entry name" value="Helicase_C-like"/>
</dbReference>